<protein>
    <submittedName>
        <fullName evidence="9">Cytochrome P450</fullName>
    </submittedName>
</protein>
<dbReference type="GeneID" id="63779244"/>
<dbReference type="Proteomes" id="UP000193689">
    <property type="component" value="Unassembled WGS sequence"/>
</dbReference>
<keyword evidence="8" id="KW-1133">Transmembrane helix</keyword>
<feature type="transmembrane region" description="Helical" evidence="8">
    <location>
        <begin position="26"/>
        <end position="43"/>
    </location>
</feature>
<dbReference type="GO" id="GO:0005506">
    <property type="term" value="F:iron ion binding"/>
    <property type="evidence" value="ECO:0007669"/>
    <property type="project" value="InterPro"/>
</dbReference>
<keyword evidence="7" id="KW-0503">Monooxygenase</keyword>
<organism evidence="9 10">
    <name type="scientific">Pseudomassariella vexata</name>
    <dbReference type="NCBI Taxonomy" id="1141098"/>
    <lineage>
        <taxon>Eukaryota</taxon>
        <taxon>Fungi</taxon>
        <taxon>Dikarya</taxon>
        <taxon>Ascomycota</taxon>
        <taxon>Pezizomycotina</taxon>
        <taxon>Sordariomycetes</taxon>
        <taxon>Xylariomycetidae</taxon>
        <taxon>Amphisphaeriales</taxon>
        <taxon>Pseudomassariaceae</taxon>
        <taxon>Pseudomassariella</taxon>
    </lineage>
</organism>
<gene>
    <name evidence="9" type="ORF">BCR38DRAFT_47629</name>
</gene>
<comment type="caution">
    <text evidence="9">The sequence shown here is derived from an EMBL/GenBank/DDBJ whole genome shotgun (WGS) entry which is preliminary data.</text>
</comment>
<keyword evidence="8" id="KW-0472">Membrane</keyword>
<evidence type="ECO:0000256" key="8">
    <source>
        <dbReference type="SAM" id="Phobius"/>
    </source>
</evidence>
<dbReference type="STRING" id="1141098.A0A1Y2DNU4"/>
<dbReference type="AlphaFoldDB" id="A0A1Y2DNU4"/>
<dbReference type="GO" id="GO:0016705">
    <property type="term" value="F:oxidoreductase activity, acting on paired donors, with incorporation or reduction of molecular oxygen"/>
    <property type="evidence" value="ECO:0007669"/>
    <property type="project" value="InterPro"/>
</dbReference>
<evidence type="ECO:0000256" key="6">
    <source>
        <dbReference type="ARBA" id="ARBA00023004"/>
    </source>
</evidence>
<keyword evidence="8" id="KW-0812">Transmembrane</keyword>
<sequence length="397" mass="45536">MELLQKGLAGVSDKTVRLLDTTAVELNRLIFVFIFISITSFLLRKILIRLSDADFMRRTGSSRGIYYLNQGVFGFTFWKSLQNAGRAGKLTQELQSRFAKVGPTFIATGFDFDVVHTADRENLTWLLNDINNFGKGPKAGRRRWGSFIKGGGFVTDDKEWEKSRDMAKEALDNRSMMRLDRLDKQIEHLPARLPRDGHTLEYHNTVMELVHEIVMELLIGIGQDEDFSAQVNALRDDVESGADVVFWRRMRKPSIQRYFFFWQEFPEQCRLECAAKHIHAVIDYYLQEVVAKREQKAQEMTLHKWEKGEDMSMFVYVDRLLGITNDLEAARCEVVTLIGAGTDGVISLLSHLLYQLSHRPELFKKLQAEIDTLGGEKPDEAMVNSLKYLHGVICESS</sequence>
<evidence type="ECO:0000256" key="3">
    <source>
        <dbReference type="ARBA" id="ARBA00022617"/>
    </source>
</evidence>
<reference evidence="9 10" key="1">
    <citation type="submission" date="2016-07" db="EMBL/GenBank/DDBJ databases">
        <title>Pervasive Adenine N6-methylation of Active Genes in Fungi.</title>
        <authorList>
            <consortium name="DOE Joint Genome Institute"/>
            <person name="Mondo S.J."/>
            <person name="Dannebaum R.O."/>
            <person name="Kuo R.C."/>
            <person name="Labutti K."/>
            <person name="Haridas S."/>
            <person name="Kuo A."/>
            <person name="Salamov A."/>
            <person name="Ahrendt S.R."/>
            <person name="Lipzen A."/>
            <person name="Sullivan W."/>
            <person name="Andreopoulos W.B."/>
            <person name="Clum A."/>
            <person name="Lindquist E."/>
            <person name="Daum C."/>
            <person name="Ramamoorthy G.K."/>
            <person name="Gryganskyi A."/>
            <person name="Culley D."/>
            <person name="Magnuson J.K."/>
            <person name="James T.Y."/>
            <person name="O'Malley M.A."/>
            <person name="Stajich J.E."/>
            <person name="Spatafora J.W."/>
            <person name="Visel A."/>
            <person name="Grigoriev I.V."/>
        </authorList>
    </citation>
    <scope>NUCLEOTIDE SEQUENCE [LARGE SCALE GENOMIC DNA]</scope>
    <source>
        <strain evidence="9 10">CBS 129021</strain>
    </source>
</reference>
<keyword evidence="3" id="KW-0349">Heme</keyword>
<evidence type="ECO:0000313" key="10">
    <source>
        <dbReference type="Proteomes" id="UP000193689"/>
    </source>
</evidence>
<dbReference type="EMBL" id="MCFJ01000011">
    <property type="protein sequence ID" value="ORY60834.1"/>
    <property type="molecule type" value="Genomic_DNA"/>
</dbReference>
<dbReference type="PANTHER" id="PTHR24287">
    <property type="entry name" value="P450, PUTATIVE (EUROFUNG)-RELATED"/>
    <property type="match status" value="1"/>
</dbReference>
<evidence type="ECO:0000256" key="4">
    <source>
        <dbReference type="ARBA" id="ARBA00022723"/>
    </source>
</evidence>
<dbReference type="GO" id="GO:0004497">
    <property type="term" value="F:monooxygenase activity"/>
    <property type="evidence" value="ECO:0007669"/>
    <property type="project" value="UniProtKB-KW"/>
</dbReference>
<keyword evidence="6" id="KW-0408">Iron</keyword>
<comment type="cofactor">
    <cofactor evidence="1">
        <name>heme</name>
        <dbReference type="ChEBI" id="CHEBI:30413"/>
    </cofactor>
</comment>
<dbReference type="InParanoid" id="A0A1Y2DNU4"/>
<name>A0A1Y2DNU4_9PEZI</name>
<dbReference type="Gene3D" id="1.10.630.10">
    <property type="entry name" value="Cytochrome P450"/>
    <property type="match status" value="1"/>
</dbReference>
<evidence type="ECO:0000256" key="2">
    <source>
        <dbReference type="ARBA" id="ARBA00010617"/>
    </source>
</evidence>
<keyword evidence="10" id="KW-1185">Reference proteome</keyword>
<evidence type="ECO:0000256" key="7">
    <source>
        <dbReference type="ARBA" id="ARBA00023033"/>
    </source>
</evidence>
<evidence type="ECO:0000256" key="5">
    <source>
        <dbReference type="ARBA" id="ARBA00023002"/>
    </source>
</evidence>
<dbReference type="SUPFAM" id="SSF48264">
    <property type="entry name" value="Cytochrome P450"/>
    <property type="match status" value="1"/>
</dbReference>
<dbReference type="GO" id="GO:0020037">
    <property type="term" value="F:heme binding"/>
    <property type="evidence" value="ECO:0007669"/>
    <property type="project" value="InterPro"/>
</dbReference>
<dbReference type="PANTHER" id="PTHR24287:SF1">
    <property type="entry name" value="P450, PUTATIVE (EUROFUNG)-RELATED"/>
    <property type="match status" value="1"/>
</dbReference>
<dbReference type="Pfam" id="PF00067">
    <property type="entry name" value="p450"/>
    <property type="match status" value="1"/>
</dbReference>
<accession>A0A1Y2DNU4</accession>
<comment type="similarity">
    <text evidence="2">Belongs to the cytochrome P450 family.</text>
</comment>
<dbReference type="InterPro" id="IPR001128">
    <property type="entry name" value="Cyt_P450"/>
</dbReference>
<dbReference type="InterPro" id="IPR036396">
    <property type="entry name" value="Cyt_P450_sf"/>
</dbReference>
<keyword evidence="4" id="KW-0479">Metal-binding</keyword>
<evidence type="ECO:0000256" key="1">
    <source>
        <dbReference type="ARBA" id="ARBA00001971"/>
    </source>
</evidence>
<keyword evidence="5" id="KW-0560">Oxidoreductase</keyword>
<evidence type="ECO:0000313" key="9">
    <source>
        <dbReference type="EMBL" id="ORY60834.1"/>
    </source>
</evidence>
<proteinExistence type="inferred from homology"/>
<dbReference type="RefSeq" id="XP_040713061.1">
    <property type="nucleotide sequence ID" value="XM_040863032.1"/>
</dbReference>
<dbReference type="InterPro" id="IPR047146">
    <property type="entry name" value="Cyt_P450_E_CYP52_fungi"/>
</dbReference>